<dbReference type="AlphaFoldDB" id="A0AAD4SLI0"/>
<proteinExistence type="predicted"/>
<reference evidence="1" key="1">
    <citation type="submission" date="2022-04" db="EMBL/GenBank/DDBJ databases">
        <title>A functionally conserved STORR gene fusion in Papaver species that diverged 16.8 million years ago.</title>
        <authorList>
            <person name="Catania T."/>
        </authorList>
    </citation>
    <scope>NUCLEOTIDE SEQUENCE</scope>
    <source>
        <strain evidence="1">S-188037</strain>
    </source>
</reference>
<name>A0AAD4SLI0_9MAGN</name>
<gene>
    <name evidence="1" type="ORF">MKW98_010351</name>
</gene>
<dbReference type="EMBL" id="JAJJMB010010045">
    <property type="protein sequence ID" value="KAI3911464.1"/>
    <property type="molecule type" value="Genomic_DNA"/>
</dbReference>
<dbReference type="Proteomes" id="UP001202328">
    <property type="component" value="Unassembled WGS sequence"/>
</dbReference>
<sequence>MAPKNVAKMLSRRYSSGTTRVVTKNGGFETKHIRDDRVRNIAERLEQATEKTKQLTDECNAIFALRRAFSMDRIIWLGIIMSIGTEIHEQFITIQDIKAEDAQLSARLTKRQ</sequence>
<evidence type="ECO:0000313" key="1">
    <source>
        <dbReference type="EMBL" id="KAI3911464.1"/>
    </source>
</evidence>
<organism evidence="1 2">
    <name type="scientific">Papaver atlanticum</name>
    <dbReference type="NCBI Taxonomy" id="357466"/>
    <lineage>
        <taxon>Eukaryota</taxon>
        <taxon>Viridiplantae</taxon>
        <taxon>Streptophyta</taxon>
        <taxon>Embryophyta</taxon>
        <taxon>Tracheophyta</taxon>
        <taxon>Spermatophyta</taxon>
        <taxon>Magnoliopsida</taxon>
        <taxon>Ranunculales</taxon>
        <taxon>Papaveraceae</taxon>
        <taxon>Papaveroideae</taxon>
        <taxon>Papaver</taxon>
    </lineage>
</organism>
<protein>
    <submittedName>
        <fullName evidence="1">Uncharacterized protein</fullName>
    </submittedName>
</protein>
<keyword evidence="2" id="KW-1185">Reference proteome</keyword>
<accession>A0AAD4SLI0</accession>
<evidence type="ECO:0000313" key="2">
    <source>
        <dbReference type="Proteomes" id="UP001202328"/>
    </source>
</evidence>
<comment type="caution">
    <text evidence="1">The sequence shown here is derived from an EMBL/GenBank/DDBJ whole genome shotgun (WGS) entry which is preliminary data.</text>
</comment>